<dbReference type="SUPFAM" id="SSF47473">
    <property type="entry name" value="EF-hand"/>
    <property type="match status" value="1"/>
</dbReference>
<dbReference type="Gene3D" id="1.10.238.10">
    <property type="entry name" value="EF-hand"/>
    <property type="match status" value="1"/>
</dbReference>
<dbReference type="Proteomes" id="UP001311799">
    <property type="component" value="Unassembled WGS sequence"/>
</dbReference>
<gene>
    <name evidence="3" type="ORF">RS030_162516</name>
</gene>
<dbReference type="GO" id="GO:0005819">
    <property type="term" value="C:spindle"/>
    <property type="evidence" value="ECO:0007669"/>
    <property type="project" value="TreeGrafter"/>
</dbReference>
<comment type="subcellular location">
    <subcellularLocation>
        <location evidence="1">Cytoplasm</location>
    </subcellularLocation>
</comment>
<dbReference type="GO" id="GO:0005737">
    <property type="term" value="C:cytoplasm"/>
    <property type="evidence" value="ECO:0007669"/>
    <property type="project" value="UniProtKB-SubCell"/>
</dbReference>
<keyword evidence="4" id="KW-1185">Reference proteome</keyword>
<proteinExistence type="predicted"/>
<dbReference type="AlphaFoldDB" id="A0AAV9Y099"/>
<dbReference type="GO" id="GO:0000226">
    <property type="term" value="P:microtubule cytoskeleton organization"/>
    <property type="evidence" value="ECO:0007669"/>
    <property type="project" value="TreeGrafter"/>
</dbReference>
<organism evidence="3 4">
    <name type="scientific">Cryptosporidium xiaoi</name>
    <dbReference type="NCBI Taxonomy" id="659607"/>
    <lineage>
        <taxon>Eukaryota</taxon>
        <taxon>Sar</taxon>
        <taxon>Alveolata</taxon>
        <taxon>Apicomplexa</taxon>
        <taxon>Conoidasida</taxon>
        <taxon>Coccidia</taxon>
        <taxon>Eucoccidiorida</taxon>
        <taxon>Eimeriorina</taxon>
        <taxon>Cryptosporidiidae</taxon>
        <taxon>Cryptosporidium</taxon>
    </lineage>
</organism>
<dbReference type="GO" id="GO:0030865">
    <property type="term" value="P:cortical cytoskeleton organization"/>
    <property type="evidence" value="ECO:0007669"/>
    <property type="project" value="TreeGrafter"/>
</dbReference>
<dbReference type="EMBL" id="JAWDEY010000007">
    <property type="protein sequence ID" value="KAK6590393.1"/>
    <property type="molecule type" value="Genomic_DNA"/>
</dbReference>
<evidence type="ECO:0000256" key="2">
    <source>
        <dbReference type="ARBA" id="ARBA00022490"/>
    </source>
</evidence>
<name>A0AAV9Y099_9CRYT</name>
<evidence type="ECO:0000313" key="3">
    <source>
        <dbReference type="EMBL" id="KAK6590393.1"/>
    </source>
</evidence>
<evidence type="ECO:0000313" key="4">
    <source>
        <dbReference type="Proteomes" id="UP001311799"/>
    </source>
</evidence>
<dbReference type="PANTHER" id="PTHR12085">
    <property type="entry name" value="SERINE/THREONINE-PROTEIN PHOSPHATASE 2A REGULATORY SUBUNIT B'' SUBUNIT GAMMA"/>
    <property type="match status" value="1"/>
</dbReference>
<keyword evidence="2" id="KW-0963">Cytoplasm</keyword>
<dbReference type="InterPro" id="IPR039865">
    <property type="entry name" value="PPP2R3C"/>
</dbReference>
<dbReference type="PANTHER" id="PTHR12085:SF3">
    <property type="entry name" value="SERINE_THREONINE-PROTEIN PHOSPHATASE 2A REGULATORY SUBUNIT B'' SUBUNIT GAMMA"/>
    <property type="match status" value="1"/>
</dbReference>
<protein>
    <recommendedName>
        <fullName evidence="5">EF-hand domain-containing protein</fullName>
    </recommendedName>
</protein>
<accession>A0AAV9Y099</accession>
<sequence>MNLDQIYSMDDESKKIYLENNGKGDLFNLLKKAATRFSLREQLIYTDNNTGRTLFFIDELNRTFPIICLIFFERRVRSKSDGIVVRYKEFRRCMEHAPEIFKQFFTPSMYGKMFKDCCGFISPTKFINCCLKILYMMQIRSELGIINPLDEVITYFDFYYWIKSIISEQSNVRLGIVKQLSENNNPHFENFYITYVIERILFLNGNRDNILKIRDIVSSEQFSKFLELRIMDNLENENPFNPQTIYQLFEWFCFRTQTLTDNYSSEKNSDSENIKNPQDIDISNIRPEDMVFLPETLQQLMIDFEYVLPKLVISRIFEIHSKKYKSSNYQQFRGTIDLKCVLKVMFSLEFKDSNSSINWFWEILDINENGYIDLDIINCFWKEMVNCIVQMYSINSLPKFEYISDEIFDMISPGNTNGRIYKKNFSESPMASTVISYLCDPKAFIAIEVREEMIAQAASKNRENNCDNQFEIM</sequence>
<dbReference type="GO" id="GO:0035303">
    <property type="term" value="P:regulation of dephosphorylation"/>
    <property type="evidence" value="ECO:0007669"/>
    <property type="project" value="InterPro"/>
</dbReference>
<comment type="caution">
    <text evidence="3">The sequence shown here is derived from an EMBL/GenBank/DDBJ whole genome shotgun (WGS) entry which is preliminary data.</text>
</comment>
<evidence type="ECO:0000256" key="1">
    <source>
        <dbReference type="ARBA" id="ARBA00004496"/>
    </source>
</evidence>
<dbReference type="InterPro" id="IPR011992">
    <property type="entry name" value="EF-hand-dom_pair"/>
</dbReference>
<reference evidence="3 4" key="1">
    <citation type="submission" date="2023-10" db="EMBL/GenBank/DDBJ databases">
        <title>Comparative genomics analysis reveals potential genetic determinants of host preference in Cryptosporidium xiaoi.</title>
        <authorList>
            <person name="Xiao L."/>
            <person name="Li J."/>
        </authorList>
    </citation>
    <scope>NUCLEOTIDE SEQUENCE [LARGE SCALE GENOMIC DNA]</scope>
    <source>
        <strain evidence="3 4">52996</strain>
    </source>
</reference>
<evidence type="ECO:0008006" key="5">
    <source>
        <dbReference type="Google" id="ProtNLM"/>
    </source>
</evidence>